<comment type="caution">
    <text evidence="3">The sequence shown here is derived from an EMBL/GenBank/DDBJ whole genome shotgun (WGS) entry which is preliminary data.</text>
</comment>
<dbReference type="Pfam" id="PF08708">
    <property type="entry name" value="PriCT_1"/>
    <property type="match status" value="1"/>
</dbReference>
<feature type="domain" description="DNA primase/polymerase bifunctional N-terminal" evidence="2">
    <location>
        <begin position="33"/>
        <end position="195"/>
    </location>
</feature>
<gene>
    <name evidence="3" type="ORF">HMPREF0555_0798</name>
</gene>
<dbReference type="EMBL" id="ACKV01000038">
    <property type="protein sequence ID" value="EEJ42584.1"/>
    <property type="molecule type" value="Genomic_DNA"/>
</dbReference>
<evidence type="ECO:0000313" key="4">
    <source>
        <dbReference type="Proteomes" id="UP000004283"/>
    </source>
</evidence>
<dbReference type="SMART" id="SM00943">
    <property type="entry name" value="Prim-Pol"/>
    <property type="match status" value="1"/>
</dbReference>
<dbReference type="SMART" id="SM00942">
    <property type="entry name" value="PriCT_1"/>
    <property type="match status" value="1"/>
</dbReference>
<proteinExistence type="predicted"/>
<dbReference type="CDD" id="cd04859">
    <property type="entry name" value="Prim_Pol"/>
    <property type="match status" value="1"/>
</dbReference>
<feature type="domain" description="Primase C-terminal 1" evidence="1">
    <location>
        <begin position="223"/>
        <end position="288"/>
    </location>
</feature>
<sequence>MTENTKKAPEQKFGDEVQETQNKFINSNYITKINELVEQGLSVYLMQPKTSIPYKGSRGHLSSVNDIKELKRLIEAHGDDSNVGISLVDTGLVVLDIDRHTPNKNGLASLKKAGITPNFDDEVIEKTPRNGFHIFYYIPKGFDMEKINHNPLNGVEIITDKITVAPSFKTIDGNPVSYEHFGKDFIHANLMPDWLIELVSNVATGGNTQSGRVPKYSVKERWEMVLNGFSEGERNNQAVSVSGYLLRINVDPNIAYEIVKLINSRSVVPLPDRELFTTFKSAYEREKQRREKGSK</sequence>
<dbReference type="InterPro" id="IPR015330">
    <property type="entry name" value="DNA_primase/pol_bifunc_N"/>
</dbReference>
<organism evidence="3 4">
    <name type="scientific">Leuconostoc mesenteroides subsp. cremoris ATCC 19254</name>
    <dbReference type="NCBI Taxonomy" id="586220"/>
    <lineage>
        <taxon>Bacteria</taxon>
        <taxon>Bacillati</taxon>
        <taxon>Bacillota</taxon>
        <taxon>Bacilli</taxon>
        <taxon>Lactobacillales</taxon>
        <taxon>Lactobacillaceae</taxon>
        <taxon>Leuconostoc</taxon>
    </lineage>
</organism>
<dbReference type="RefSeq" id="WP_002814996.1">
    <property type="nucleotide sequence ID" value="NZ_GG693383.1"/>
</dbReference>
<protein>
    <submittedName>
        <fullName evidence="3">Bifunctional DNA primase/polymerase domain protein</fullName>
    </submittedName>
</protein>
<dbReference type="AlphaFoldDB" id="C2KJI2"/>
<dbReference type="Pfam" id="PF09250">
    <property type="entry name" value="Prim-Pol"/>
    <property type="match status" value="1"/>
</dbReference>
<evidence type="ECO:0000313" key="3">
    <source>
        <dbReference type="EMBL" id="EEJ42584.1"/>
    </source>
</evidence>
<dbReference type="HOGENOM" id="CLU_082084_0_0_9"/>
<reference evidence="3 4" key="1">
    <citation type="submission" date="2009-04" db="EMBL/GenBank/DDBJ databases">
        <authorList>
            <person name="Qin X."/>
            <person name="Bachman B."/>
            <person name="Battles P."/>
            <person name="Bell A."/>
            <person name="Bess C."/>
            <person name="Bickham C."/>
            <person name="Chaboub L."/>
            <person name="Chen D."/>
            <person name="Coyle M."/>
            <person name="Deiros D.R."/>
            <person name="Dinh H."/>
            <person name="Forbes L."/>
            <person name="Fowler G."/>
            <person name="Francisco L."/>
            <person name="Fu Q."/>
            <person name="Gubbala S."/>
            <person name="Hale W."/>
            <person name="Han Y."/>
            <person name="Hemphill L."/>
            <person name="Highlander S.K."/>
            <person name="Hirani K."/>
            <person name="Hogues M."/>
            <person name="Jackson L."/>
            <person name="Jakkamsetti A."/>
            <person name="Javaid M."/>
            <person name="Jiang H."/>
            <person name="Korchina V."/>
            <person name="Kovar C."/>
            <person name="Lara F."/>
            <person name="Lee S."/>
            <person name="Mata R."/>
            <person name="Mathew T."/>
            <person name="Moen C."/>
            <person name="Morales K."/>
            <person name="Munidasa M."/>
            <person name="Nazareth L."/>
            <person name="Ngo R."/>
            <person name="Nguyen L."/>
            <person name="Okwuonu G."/>
            <person name="Ongeri F."/>
            <person name="Patil S."/>
            <person name="Petrosino J."/>
            <person name="Pham C."/>
            <person name="Pham P."/>
            <person name="Pu L.-L."/>
            <person name="Puazo M."/>
            <person name="Raj R."/>
            <person name="Reid J."/>
            <person name="Rouhana J."/>
            <person name="Saada N."/>
            <person name="Shang Y."/>
            <person name="Simmons D."/>
            <person name="Thornton R."/>
            <person name="Warren J."/>
            <person name="Weissenberger G."/>
            <person name="Zhang J."/>
            <person name="Zhang L."/>
            <person name="Zhou C."/>
            <person name="Zhu D."/>
            <person name="Muzny D."/>
            <person name="Worley K."/>
            <person name="Gibbs R."/>
        </authorList>
    </citation>
    <scope>NUCLEOTIDE SEQUENCE [LARGE SCALE GENOMIC DNA]</scope>
    <source>
        <strain evidence="3 4">ATCC 19254</strain>
    </source>
</reference>
<dbReference type="SUPFAM" id="SSF56747">
    <property type="entry name" value="Prim-pol domain"/>
    <property type="match status" value="1"/>
</dbReference>
<accession>C2KJI2</accession>
<evidence type="ECO:0000259" key="2">
    <source>
        <dbReference type="SMART" id="SM00943"/>
    </source>
</evidence>
<evidence type="ECO:0000259" key="1">
    <source>
        <dbReference type="SMART" id="SM00942"/>
    </source>
</evidence>
<dbReference type="InterPro" id="IPR014820">
    <property type="entry name" value="PriCT_1"/>
</dbReference>
<name>C2KJI2_LEUMC</name>
<dbReference type="Proteomes" id="UP000004283">
    <property type="component" value="Unassembled WGS sequence"/>
</dbReference>